<evidence type="ECO:0000256" key="12">
    <source>
        <dbReference type="SAM" id="Coils"/>
    </source>
</evidence>
<keyword evidence="6 11" id="KW-1133">Transmembrane helix</keyword>
<comment type="function">
    <text evidence="10">Component of the MICOS complex, a large protein complex of the mitochondrial inner membrane that plays crucial roles in the maintenance of crista junctions, inner membrane architecture, and formation of contact sites to the outer membrane. Plays a role in keeping cristae membranes connected to the inner boundary membrane. Also promotes protein import via the mitochondrial intermembrane space assembly (MIA) pathway.</text>
</comment>
<gene>
    <name evidence="14" type="ORF">BDZ94DRAFT_1176977</name>
</gene>
<keyword evidence="9 11" id="KW-0472">Membrane</keyword>
<evidence type="ECO:0000256" key="2">
    <source>
        <dbReference type="ARBA" id="ARBA00010877"/>
    </source>
</evidence>
<protein>
    <recommendedName>
        <fullName evidence="3 11">MICOS complex subunit MIC60</fullName>
    </recommendedName>
    <alternativeName>
        <fullName evidence="11">Mitofilin</fullName>
    </alternativeName>
</protein>
<comment type="caution">
    <text evidence="14">The sequence shown here is derived from an EMBL/GenBank/DDBJ whole genome shotgun (WGS) entry which is preliminary data.</text>
</comment>
<feature type="transmembrane region" description="Helical" evidence="11">
    <location>
        <begin position="44"/>
        <end position="65"/>
    </location>
</feature>
<evidence type="ECO:0000256" key="1">
    <source>
        <dbReference type="ARBA" id="ARBA00004434"/>
    </source>
</evidence>
<dbReference type="Pfam" id="PF09731">
    <property type="entry name" value="Mitofilin"/>
    <property type="match status" value="1"/>
</dbReference>
<feature type="region of interest" description="Disordered" evidence="13">
    <location>
        <begin position="152"/>
        <end position="171"/>
    </location>
</feature>
<keyword evidence="7 12" id="KW-0175">Coiled coil</keyword>
<dbReference type="InterPro" id="IPR019133">
    <property type="entry name" value="MIC60"/>
</dbReference>
<dbReference type="PANTHER" id="PTHR15415:SF7">
    <property type="entry name" value="MICOS COMPLEX SUBUNIT MIC60"/>
    <property type="match status" value="1"/>
</dbReference>
<sequence length="671" mass="74976">MYRALPVSRRVASTSRQGTVRVIRRRFVTESTPPRKKTSIVRRIFWTTTGLTATFYVGSTFASFYNQAYYDFFSDHIPLGQPMLEYAEAHNWDTLTIQQVIRSGKSAIVTTQRYISDTINRTPGAHDAVEIVKHTAEKKVHEAKAAVTNAFSNPRSSVDPVTTQAKAEPRQEKEKIDENLNKSEAIVAHHTSEVADDLVGLVQRAEIAIQGHTPQSPPETAPFIPKHETQLVSTPEQKEAGATATLKPDSKNIYEAPLPVGFEPPPGFSRPPAPGNKTPGPTEELLPISVTMPLVAPAVSSLNVSEPIIIHLAGTIDNLASYLATNPTAALNATDVLESAKTDLTALADRIEKVREEEHVELEAKLDEQTREYTLKLMELEMEAQDRLDTQEEDFRKFFDEEKVKFVHAYREKLENELKTQTELINERLKEEVIAQGIELQRRWIREIKVRVEQERGGRLSKIDELSSHLKRLERVALDNSAYLDENIRVHAMWSAVRALSSSALSSPVRKPFREELRILRHVTTAREDPVVAATLESLEASDVPDIGIEPFADLASWFVSGVAPKVCHVALVPDENAGVISHITSRLFSGLRFKRQGLVNGDDVLTVLARAEYHLNEKDLDSATRELNQLKGAAKILLHDWLEAARRRLEVQQALEVVQTQATLASLLVA</sequence>
<evidence type="ECO:0000256" key="7">
    <source>
        <dbReference type="ARBA" id="ARBA00023054"/>
    </source>
</evidence>
<dbReference type="GO" id="GO:0061617">
    <property type="term" value="C:MICOS complex"/>
    <property type="evidence" value="ECO:0007669"/>
    <property type="project" value="TreeGrafter"/>
</dbReference>
<dbReference type="PANTHER" id="PTHR15415">
    <property type="entry name" value="MITOFILIN"/>
    <property type="match status" value="1"/>
</dbReference>
<keyword evidence="5 11" id="KW-0999">Mitochondrion inner membrane</keyword>
<feature type="compositionally biased region" description="Pro residues" evidence="13">
    <location>
        <begin position="262"/>
        <end position="274"/>
    </location>
</feature>
<feature type="region of interest" description="Disordered" evidence="13">
    <location>
        <begin position="232"/>
        <end position="281"/>
    </location>
</feature>
<feature type="compositionally biased region" description="Polar residues" evidence="13">
    <location>
        <begin position="152"/>
        <end position="165"/>
    </location>
</feature>
<organism evidence="14 15">
    <name type="scientific">Collybia nuda</name>
    <dbReference type="NCBI Taxonomy" id="64659"/>
    <lineage>
        <taxon>Eukaryota</taxon>
        <taxon>Fungi</taxon>
        <taxon>Dikarya</taxon>
        <taxon>Basidiomycota</taxon>
        <taxon>Agaricomycotina</taxon>
        <taxon>Agaricomycetes</taxon>
        <taxon>Agaricomycetidae</taxon>
        <taxon>Agaricales</taxon>
        <taxon>Tricholomatineae</taxon>
        <taxon>Clitocybaceae</taxon>
        <taxon>Collybia</taxon>
    </lineage>
</organism>
<keyword evidence="4 11" id="KW-0812">Transmembrane</keyword>
<feature type="coiled-coil region" evidence="12">
    <location>
        <begin position="337"/>
        <end position="383"/>
    </location>
</feature>
<evidence type="ECO:0000313" key="15">
    <source>
        <dbReference type="Proteomes" id="UP000807353"/>
    </source>
</evidence>
<evidence type="ECO:0000256" key="5">
    <source>
        <dbReference type="ARBA" id="ARBA00022792"/>
    </source>
</evidence>
<evidence type="ECO:0000256" key="9">
    <source>
        <dbReference type="ARBA" id="ARBA00023136"/>
    </source>
</evidence>
<evidence type="ECO:0000256" key="8">
    <source>
        <dbReference type="ARBA" id="ARBA00023128"/>
    </source>
</evidence>
<evidence type="ECO:0000256" key="10">
    <source>
        <dbReference type="ARBA" id="ARBA00025571"/>
    </source>
</evidence>
<evidence type="ECO:0000256" key="3">
    <source>
        <dbReference type="ARBA" id="ARBA00018116"/>
    </source>
</evidence>
<dbReference type="GO" id="GO:0042407">
    <property type="term" value="P:cristae formation"/>
    <property type="evidence" value="ECO:0007669"/>
    <property type="project" value="TreeGrafter"/>
</dbReference>
<reference evidence="14" key="1">
    <citation type="submission" date="2020-11" db="EMBL/GenBank/DDBJ databases">
        <authorList>
            <consortium name="DOE Joint Genome Institute"/>
            <person name="Ahrendt S."/>
            <person name="Riley R."/>
            <person name="Andreopoulos W."/>
            <person name="Labutti K."/>
            <person name="Pangilinan J."/>
            <person name="Ruiz-Duenas F.J."/>
            <person name="Barrasa J.M."/>
            <person name="Sanchez-Garcia M."/>
            <person name="Camarero S."/>
            <person name="Miyauchi S."/>
            <person name="Serrano A."/>
            <person name="Linde D."/>
            <person name="Babiker R."/>
            <person name="Drula E."/>
            <person name="Ayuso-Fernandez I."/>
            <person name="Pacheco R."/>
            <person name="Padilla G."/>
            <person name="Ferreira P."/>
            <person name="Barriuso J."/>
            <person name="Kellner H."/>
            <person name="Castanera R."/>
            <person name="Alfaro M."/>
            <person name="Ramirez L."/>
            <person name="Pisabarro A.G."/>
            <person name="Kuo A."/>
            <person name="Tritt A."/>
            <person name="Lipzen A."/>
            <person name="He G."/>
            <person name="Yan M."/>
            <person name="Ng V."/>
            <person name="Cullen D."/>
            <person name="Martin F."/>
            <person name="Rosso M.-N."/>
            <person name="Henrissat B."/>
            <person name="Hibbett D."/>
            <person name="Martinez A.T."/>
            <person name="Grigoriev I.V."/>
        </authorList>
    </citation>
    <scope>NUCLEOTIDE SEQUENCE</scope>
    <source>
        <strain evidence="14">CBS 247.69</strain>
    </source>
</reference>
<evidence type="ECO:0000256" key="6">
    <source>
        <dbReference type="ARBA" id="ARBA00022989"/>
    </source>
</evidence>
<comment type="subunit">
    <text evidence="11">Component of the mitochondrial contact site and cristae organizing system (MICOS) complex.</text>
</comment>
<dbReference type="AlphaFoldDB" id="A0A9P5XW03"/>
<evidence type="ECO:0000313" key="14">
    <source>
        <dbReference type="EMBL" id="KAF9456746.1"/>
    </source>
</evidence>
<keyword evidence="8 11" id="KW-0496">Mitochondrion</keyword>
<proteinExistence type="inferred from homology"/>
<dbReference type="Proteomes" id="UP000807353">
    <property type="component" value="Unassembled WGS sequence"/>
</dbReference>
<accession>A0A9P5XW03</accession>
<dbReference type="OrthoDB" id="10261039at2759"/>
<comment type="similarity">
    <text evidence="2 11">Belongs to the MICOS complex subunit Mic60 family.</text>
</comment>
<evidence type="ECO:0000256" key="4">
    <source>
        <dbReference type="ARBA" id="ARBA00022692"/>
    </source>
</evidence>
<evidence type="ECO:0000256" key="11">
    <source>
        <dbReference type="RuleBase" id="RU363000"/>
    </source>
</evidence>
<name>A0A9P5XW03_9AGAR</name>
<dbReference type="EMBL" id="MU150404">
    <property type="protein sequence ID" value="KAF9456746.1"/>
    <property type="molecule type" value="Genomic_DNA"/>
</dbReference>
<keyword evidence="15" id="KW-1185">Reference proteome</keyword>
<comment type="subcellular location">
    <subcellularLocation>
        <location evidence="1 11">Mitochondrion inner membrane</location>
        <topology evidence="1 11">Single-pass membrane protein</topology>
    </subcellularLocation>
</comment>
<evidence type="ECO:0000256" key="13">
    <source>
        <dbReference type="SAM" id="MobiDB-lite"/>
    </source>
</evidence>